<gene>
    <name evidence="4" type="ORF">IQ266_00275</name>
</gene>
<dbReference type="PANTHER" id="PTHR10509">
    <property type="entry name" value="O-METHYLTRANSFERASE-RELATED"/>
    <property type="match status" value="1"/>
</dbReference>
<evidence type="ECO:0000313" key="4">
    <source>
        <dbReference type="EMBL" id="MBE9028188.1"/>
    </source>
</evidence>
<evidence type="ECO:0000256" key="2">
    <source>
        <dbReference type="ARBA" id="ARBA00022679"/>
    </source>
</evidence>
<dbReference type="PROSITE" id="PS51682">
    <property type="entry name" value="SAM_OMT_I"/>
    <property type="match status" value="1"/>
</dbReference>
<keyword evidence="5" id="KW-1185">Reference proteome</keyword>
<dbReference type="GO" id="GO:0008757">
    <property type="term" value="F:S-adenosylmethionine-dependent methyltransferase activity"/>
    <property type="evidence" value="ECO:0007669"/>
    <property type="project" value="TreeGrafter"/>
</dbReference>
<dbReference type="SUPFAM" id="SSF53335">
    <property type="entry name" value="S-adenosyl-L-methionine-dependent methyltransferases"/>
    <property type="match status" value="1"/>
</dbReference>
<sequence length="219" mass="24729">MYKNQLGLAEPLHNYIIRHANAEPPLLAQLREETSTHPQARMQISPEQGHLLAMLIRLMGAKRALEVGVFTGYSSLAVVMALPEDGYMVACDISRSFTKTARHYWQQAGVEHKVDLRIAPALATLDQLIQENVEPFDFAFIDADKGNYENYYERTLQLMRTGGLIVVDNTLWSGRVADPTDQDKITRTLRQFNQVVAQDERVDVLMLPIGDGLTLAYKK</sequence>
<protein>
    <submittedName>
        <fullName evidence="4">Class I SAM-dependent methyltransferase</fullName>
    </submittedName>
</protein>
<dbReference type="CDD" id="cd02440">
    <property type="entry name" value="AdoMet_MTases"/>
    <property type="match status" value="1"/>
</dbReference>
<organism evidence="4 5">
    <name type="scientific">Romeriopsis navalis LEGE 11480</name>
    <dbReference type="NCBI Taxonomy" id="2777977"/>
    <lineage>
        <taxon>Bacteria</taxon>
        <taxon>Bacillati</taxon>
        <taxon>Cyanobacteriota</taxon>
        <taxon>Cyanophyceae</taxon>
        <taxon>Leptolyngbyales</taxon>
        <taxon>Leptolyngbyaceae</taxon>
        <taxon>Romeriopsis</taxon>
        <taxon>Romeriopsis navalis</taxon>
    </lineage>
</organism>
<name>A0A928Z2J6_9CYAN</name>
<dbReference type="AlphaFoldDB" id="A0A928Z2J6"/>
<dbReference type="InterPro" id="IPR029063">
    <property type="entry name" value="SAM-dependent_MTases_sf"/>
</dbReference>
<dbReference type="Proteomes" id="UP000625316">
    <property type="component" value="Unassembled WGS sequence"/>
</dbReference>
<proteinExistence type="predicted"/>
<dbReference type="Gene3D" id="3.40.50.150">
    <property type="entry name" value="Vaccinia Virus protein VP39"/>
    <property type="match status" value="1"/>
</dbReference>
<reference evidence="4" key="1">
    <citation type="submission" date="2020-10" db="EMBL/GenBank/DDBJ databases">
        <authorList>
            <person name="Castelo-Branco R."/>
            <person name="Eusebio N."/>
            <person name="Adriana R."/>
            <person name="Vieira A."/>
            <person name="Brugerolle De Fraissinette N."/>
            <person name="Rezende De Castro R."/>
            <person name="Schneider M.P."/>
            <person name="Vasconcelos V."/>
            <person name="Leao P.N."/>
        </authorList>
    </citation>
    <scope>NUCLEOTIDE SEQUENCE</scope>
    <source>
        <strain evidence="4">LEGE 11480</strain>
    </source>
</reference>
<keyword evidence="1 4" id="KW-0489">Methyltransferase</keyword>
<dbReference type="InterPro" id="IPR050362">
    <property type="entry name" value="Cation-dep_OMT"/>
</dbReference>
<accession>A0A928Z2J6</accession>
<keyword evidence="3" id="KW-0949">S-adenosyl-L-methionine</keyword>
<dbReference type="Pfam" id="PF01596">
    <property type="entry name" value="Methyltransf_3"/>
    <property type="match status" value="1"/>
</dbReference>
<dbReference type="RefSeq" id="WP_264323008.1">
    <property type="nucleotide sequence ID" value="NZ_JADEXQ010000001.1"/>
</dbReference>
<dbReference type="PANTHER" id="PTHR10509:SF14">
    <property type="entry name" value="CAFFEOYL-COA O-METHYLTRANSFERASE 3-RELATED"/>
    <property type="match status" value="1"/>
</dbReference>
<evidence type="ECO:0000313" key="5">
    <source>
        <dbReference type="Proteomes" id="UP000625316"/>
    </source>
</evidence>
<dbReference type="EMBL" id="JADEXQ010000001">
    <property type="protein sequence ID" value="MBE9028188.1"/>
    <property type="molecule type" value="Genomic_DNA"/>
</dbReference>
<dbReference type="InterPro" id="IPR002935">
    <property type="entry name" value="SAM_O-MeTrfase"/>
</dbReference>
<evidence type="ECO:0000256" key="3">
    <source>
        <dbReference type="ARBA" id="ARBA00022691"/>
    </source>
</evidence>
<comment type="caution">
    <text evidence="4">The sequence shown here is derived from an EMBL/GenBank/DDBJ whole genome shotgun (WGS) entry which is preliminary data.</text>
</comment>
<evidence type="ECO:0000256" key="1">
    <source>
        <dbReference type="ARBA" id="ARBA00022603"/>
    </source>
</evidence>
<dbReference type="GO" id="GO:0032259">
    <property type="term" value="P:methylation"/>
    <property type="evidence" value="ECO:0007669"/>
    <property type="project" value="UniProtKB-KW"/>
</dbReference>
<keyword evidence="2" id="KW-0808">Transferase</keyword>
<dbReference type="GO" id="GO:0008171">
    <property type="term" value="F:O-methyltransferase activity"/>
    <property type="evidence" value="ECO:0007669"/>
    <property type="project" value="InterPro"/>
</dbReference>